<dbReference type="EMBL" id="CAJVPM010002115">
    <property type="protein sequence ID" value="CAG8480172.1"/>
    <property type="molecule type" value="Genomic_DNA"/>
</dbReference>
<reference evidence="1" key="1">
    <citation type="submission" date="2021-06" db="EMBL/GenBank/DDBJ databases">
        <authorList>
            <person name="Kallberg Y."/>
            <person name="Tangrot J."/>
            <person name="Rosling A."/>
        </authorList>
    </citation>
    <scope>NUCLEOTIDE SEQUENCE</scope>
    <source>
        <strain evidence="1">AU212A</strain>
    </source>
</reference>
<proteinExistence type="predicted"/>
<name>A0ACA9KLD3_9GLOM</name>
<sequence length="318" mass="37973">MEILEEFAVSNDALYELAVTDDALYDNFQNNFAVNDTLYSDQSEFDIVRNVENRNMINCEDVENSDMINCEGAKYENMMIYDWYQLINEGAQGYTMKEVKKYRGKQEFRICCYRVERSNGTIWRRILVYMADKPFMSRKNNSHKVIYVTKLINKHKNHSLNRAHYDFRESLEFTVDMIKEVEFFVTKMKYSSQQIYKALEENYSVKIYIPVLYWVIQQFRSKSYDQTNDASHLYEELLKKKEIDSRWYVEQIKKVTSEAIPHIIFTDANPALIAAIQEEFPLTNTLHCMFHIAYNIPQNLKSSLRDCYDEFIKDFFDI</sequence>
<evidence type="ECO:0000313" key="2">
    <source>
        <dbReference type="Proteomes" id="UP000789860"/>
    </source>
</evidence>
<evidence type="ECO:0000313" key="1">
    <source>
        <dbReference type="EMBL" id="CAG8480172.1"/>
    </source>
</evidence>
<comment type="caution">
    <text evidence="1">The sequence shown here is derived from an EMBL/GenBank/DDBJ whole genome shotgun (WGS) entry which is preliminary data.</text>
</comment>
<protein>
    <submittedName>
        <fullName evidence="1">10458_t:CDS:1</fullName>
    </submittedName>
</protein>
<gene>
    <name evidence="1" type="ORF">SCALOS_LOCUS2385</name>
</gene>
<organism evidence="1 2">
    <name type="scientific">Scutellospora calospora</name>
    <dbReference type="NCBI Taxonomy" id="85575"/>
    <lineage>
        <taxon>Eukaryota</taxon>
        <taxon>Fungi</taxon>
        <taxon>Fungi incertae sedis</taxon>
        <taxon>Mucoromycota</taxon>
        <taxon>Glomeromycotina</taxon>
        <taxon>Glomeromycetes</taxon>
        <taxon>Diversisporales</taxon>
        <taxon>Gigasporaceae</taxon>
        <taxon>Scutellospora</taxon>
    </lineage>
</organism>
<keyword evidence="2" id="KW-1185">Reference proteome</keyword>
<accession>A0ACA9KLD3</accession>
<dbReference type="Proteomes" id="UP000789860">
    <property type="component" value="Unassembled WGS sequence"/>
</dbReference>